<reference evidence="1" key="1">
    <citation type="journal article" date="2019" name="Environ. Microbiol.">
        <title>Fungal ecological strategies reflected in gene transcription - a case study of two litter decomposers.</title>
        <authorList>
            <person name="Barbi F."/>
            <person name="Kohler A."/>
            <person name="Barry K."/>
            <person name="Baskaran P."/>
            <person name="Daum C."/>
            <person name="Fauchery L."/>
            <person name="Ihrmark K."/>
            <person name="Kuo A."/>
            <person name="LaButti K."/>
            <person name="Lipzen A."/>
            <person name="Morin E."/>
            <person name="Grigoriev I.V."/>
            <person name="Henrissat B."/>
            <person name="Lindahl B."/>
            <person name="Martin F."/>
        </authorList>
    </citation>
    <scope>NUCLEOTIDE SEQUENCE</scope>
    <source>
        <strain evidence="1">JB14</strain>
    </source>
</reference>
<proteinExistence type="predicted"/>
<name>A0A6A4H274_9AGAR</name>
<sequence length="207" mass="22583">MSRIKTQSLPSATASLMPRTNLAFLNVTVSKELRPAFSAVPSSVSSAATTASSALASYAAQATADFPRPLSVIYLAYMGRDEASQVSRPGGLTLLRARNLTSCSIEGDYLGAPYMTLPCRDGESPTSDSGWQYIAVERGLSATWRESISRISFWTGLILVERRADVSDFMHQFATSRLWHFVATQTVVETPFTDAFTNRSSFESQTT</sequence>
<protein>
    <submittedName>
        <fullName evidence="1">Uncharacterized protein</fullName>
    </submittedName>
</protein>
<organism evidence="1 2">
    <name type="scientific">Gymnopus androsaceus JB14</name>
    <dbReference type="NCBI Taxonomy" id="1447944"/>
    <lineage>
        <taxon>Eukaryota</taxon>
        <taxon>Fungi</taxon>
        <taxon>Dikarya</taxon>
        <taxon>Basidiomycota</taxon>
        <taxon>Agaricomycotina</taxon>
        <taxon>Agaricomycetes</taxon>
        <taxon>Agaricomycetidae</taxon>
        <taxon>Agaricales</taxon>
        <taxon>Marasmiineae</taxon>
        <taxon>Omphalotaceae</taxon>
        <taxon>Gymnopus</taxon>
    </lineage>
</organism>
<gene>
    <name evidence="1" type="ORF">BT96DRAFT_1000434</name>
</gene>
<keyword evidence="2" id="KW-1185">Reference proteome</keyword>
<dbReference type="AlphaFoldDB" id="A0A6A4H274"/>
<accession>A0A6A4H274</accession>
<dbReference type="EMBL" id="ML769598">
    <property type="protein sequence ID" value="KAE9392339.1"/>
    <property type="molecule type" value="Genomic_DNA"/>
</dbReference>
<evidence type="ECO:0000313" key="2">
    <source>
        <dbReference type="Proteomes" id="UP000799118"/>
    </source>
</evidence>
<dbReference type="Proteomes" id="UP000799118">
    <property type="component" value="Unassembled WGS sequence"/>
</dbReference>
<evidence type="ECO:0000313" key="1">
    <source>
        <dbReference type="EMBL" id="KAE9392339.1"/>
    </source>
</evidence>